<evidence type="ECO:0000256" key="7">
    <source>
        <dbReference type="ARBA" id="ARBA00023075"/>
    </source>
</evidence>
<keyword evidence="5" id="KW-1278">Translocase</keyword>
<evidence type="ECO:0000256" key="1">
    <source>
        <dbReference type="ARBA" id="ARBA00004173"/>
    </source>
</evidence>
<dbReference type="GO" id="GO:0005739">
    <property type="term" value="C:mitochondrion"/>
    <property type="evidence" value="ECO:0007669"/>
    <property type="project" value="UniProtKB-SubCell"/>
</dbReference>
<dbReference type="GO" id="GO:0008137">
    <property type="term" value="F:NADH dehydrogenase (ubiquinone) activity"/>
    <property type="evidence" value="ECO:0007669"/>
    <property type="project" value="UniProtKB-EC"/>
</dbReference>
<sequence length="220" mass="25596">MVASVGRQLMPRVVSHRLQSTAATPPPPPPPEVKPTIRSQDLVKRKQLTEFGVYVAQCVPKYVQSIQLTHGDELEVLIAPEGVVPVIHFLKDNHSSQFTSLVDICAVDVPTREFRFEVVYQLLSLRYNSRIRVKTYTDELTPIDSICEIFKGANWYEREIWCRYDDELKRVVIEPLEMTQEFRKFDLQSSWEQFPNFRPEALPVQEIPLPQTNEKQEQKK</sequence>
<dbReference type="AlphaFoldDB" id="A0A7R9L4N5"/>
<evidence type="ECO:0000256" key="8">
    <source>
        <dbReference type="ARBA" id="ARBA00049551"/>
    </source>
</evidence>
<dbReference type="InterPro" id="IPR037232">
    <property type="entry name" value="NADH_quin_OxRdtase_su_C/D-like"/>
</dbReference>
<keyword evidence="7" id="KW-0830">Ubiquinone</keyword>
<feature type="domain" description="NADH:ubiquinone oxidoreductase 30kDa subunit" evidence="10">
    <location>
        <begin position="77"/>
        <end position="161"/>
    </location>
</feature>
<evidence type="ECO:0000256" key="9">
    <source>
        <dbReference type="SAM" id="MobiDB-lite"/>
    </source>
</evidence>
<dbReference type="OrthoDB" id="37721at2759"/>
<evidence type="ECO:0000256" key="6">
    <source>
        <dbReference type="ARBA" id="ARBA00023027"/>
    </source>
</evidence>
<keyword evidence="4" id="KW-0813">Transport</keyword>
<dbReference type="SUPFAM" id="SSF143243">
    <property type="entry name" value="Nqo5-like"/>
    <property type="match status" value="1"/>
</dbReference>
<protein>
    <recommendedName>
        <fullName evidence="3">NADH dehydrogenase [ubiquinone] iron-sulfur protein 3, mitochondrial</fullName>
    </recommendedName>
</protein>
<organism evidence="11">
    <name type="scientific">Medioppia subpectinata</name>
    <dbReference type="NCBI Taxonomy" id="1979941"/>
    <lineage>
        <taxon>Eukaryota</taxon>
        <taxon>Metazoa</taxon>
        <taxon>Ecdysozoa</taxon>
        <taxon>Arthropoda</taxon>
        <taxon>Chelicerata</taxon>
        <taxon>Arachnida</taxon>
        <taxon>Acari</taxon>
        <taxon>Acariformes</taxon>
        <taxon>Sarcoptiformes</taxon>
        <taxon>Oribatida</taxon>
        <taxon>Brachypylina</taxon>
        <taxon>Oppioidea</taxon>
        <taxon>Oppiidae</taxon>
        <taxon>Medioppia</taxon>
    </lineage>
</organism>
<evidence type="ECO:0000256" key="4">
    <source>
        <dbReference type="ARBA" id="ARBA00022448"/>
    </source>
</evidence>
<comment type="catalytic activity">
    <reaction evidence="8">
        <text>a ubiquinone + NADH + 5 H(+)(in) = a ubiquinol + NAD(+) + 4 H(+)(out)</text>
        <dbReference type="Rhea" id="RHEA:29091"/>
        <dbReference type="Rhea" id="RHEA-COMP:9565"/>
        <dbReference type="Rhea" id="RHEA-COMP:9566"/>
        <dbReference type="ChEBI" id="CHEBI:15378"/>
        <dbReference type="ChEBI" id="CHEBI:16389"/>
        <dbReference type="ChEBI" id="CHEBI:17976"/>
        <dbReference type="ChEBI" id="CHEBI:57540"/>
        <dbReference type="ChEBI" id="CHEBI:57945"/>
        <dbReference type="EC" id="7.1.1.2"/>
    </reaction>
</comment>
<dbReference type="Pfam" id="PF00329">
    <property type="entry name" value="Complex1_30kDa"/>
    <property type="match status" value="1"/>
</dbReference>
<dbReference type="Proteomes" id="UP000759131">
    <property type="component" value="Unassembled WGS sequence"/>
</dbReference>
<gene>
    <name evidence="11" type="ORF">OSB1V03_LOCUS15240</name>
</gene>
<dbReference type="PANTHER" id="PTHR10884">
    <property type="entry name" value="NADH DEHYDROGENASE UBIQUINONE IRON-SULFUR PROTEIN 3"/>
    <property type="match status" value="1"/>
</dbReference>
<accession>A0A7R9L4N5</accession>
<evidence type="ECO:0000256" key="5">
    <source>
        <dbReference type="ARBA" id="ARBA00022967"/>
    </source>
</evidence>
<dbReference type="GO" id="GO:0016020">
    <property type="term" value="C:membrane"/>
    <property type="evidence" value="ECO:0007669"/>
    <property type="project" value="UniProtKB-ARBA"/>
</dbReference>
<evidence type="ECO:0000256" key="3">
    <source>
        <dbReference type="ARBA" id="ARBA00020084"/>
    </source>
</evidence>
<evidence type="ECO:0000256" key="2">
    <source>
        <dbReference type="ARBA" id="ARBA00007569"/>
    </source>
</evidence>
<keyword evidence="12" id="KW-1185">Reference proteome</keyword>
<name>A0A7R9L4N5_9ACAR</name>
<dbReference type="InterPro" id="IPR001268">
    <property type="entry name" value="NADH_UbQ_OxRdtase_30kDa_su"/>
</dbReference>
<comment type="subcellular location">
    <subcellularLocation>
        <location evidence="1">Mitochondrion</location>
    </subcellularLocation>
</comment>
<feature type="compositionally biased region" description="Pro residues" evidence="9">
    <location>
        <begin position="24"/>
        <end position="33"/>
    </location>
</feature>
<evidence type="ECO:0000313" key="11">
    <source>
        <dbReference type="EMBL" id="CAD7634846.1"/>
    </source>
</evidence>
<dbReference type="PANTHER" id="PTHR10884:SF14">
    <property type="entry name" value="NADH DEHYDROGENASE [UBIQUINONE] IRON-SULFUR PROTEIN 3, MITOCHONDRIAL"/>
    <property type="match status" value="1"/>
</dbReference>
<comment type="similarity">
    <text evidence="2">Belongs to the complex I 30 kDa subunit family.</text>
</comment>
<feature type="non-terminal residue" evidence="11">
    <location>
        <position position="1"/>
    </location>
</feature>
<dbReference type="FunFam" id="3.30.460.80:FF:000002">
    <property type="entry name" value="NADH dehydrogenase iron-sulfur protein 3, mitochondrial"/>
    <property type="match status" value="1"/>
</dbReference>
<feature type="region of interest" description="Disordered" evidence="9">
    <location>
        <begin position="16"/>
        <end position="35"/>
    </location>
</feature>
<evidence type="ECO:0000259" key="10">
    <source>
        <dbReference type="Pfam" id="PF00329"/>
    </source>
</evidence>
<evidence type="ECO:0000313" key="12">
    <source>
        <dbReference type="Proteomes" id="UP000759131"/>
    </source>
</evidence>
<dbReference type="EMBL" id="OC870022">
    <property type="protein sequence ID" value="CAD7634846.1"/>
    <property type="molecule type" value="Genomic_DNA"/>
</dbReference>
<proteinExistence type="inferred from homology"/>
<dbReference type="Gene3D" id="3.30.460.80">
    <property type="entry name" value="NADH:ubiquinone oxidoreductase, 30kDa subunit"/>
    <property type="match status" value="1"/>
</dbReference>
<keyword evidence="6" id="KW-0520">NAD</keyword>
<dbReference type="EMBL" id="CAJPIZ010015447">
    <property type="protein sequence ID" value="CAG2115276.1"/>
    <property type="molecule type" value="Genomic_DNA"/>
</dbReference>
<reference evidence="11" key="1">
    <citation type="submission" date="2020-11" db="EMBL/GenBank/DDBJ databases">
        <authorList>
            <person name="Tran Van P."/>
        </authorList>
    </citation>
    <scope>NUCLEOTIDE SEQUENCE</scope>
</reference>